<dbReference type="SUPFAM" id="SSF51735">
    <property type="entry name" value="NAD(P)-binding Rossmann-fold domains"/>
    <property type="match status" value="1"/>
</dbReference>
<dbReference type="Pfam" id="PF00106">
    <property type="entry name" value="adh_short"/>
    <property type="match status" value="1"/>
</dbReference>
<evidence type="ECO:0008006" key="5">
    <source>
        <dbReference type="Google" id="ProtNLM"/>
    </source>
</evidence>
<sequence>MAGLLADKVAVVTGAGAGIGAAIARAYAAEGARVLVSDIDPGRADALSAEIPNSIAVVADVRDEHQVKNMVATTVESFGGIDIVVPNAGIATTVPLAQTSYRQWRDLLDFLDHGFRVDR</sequence>
<keyword evidence="4" id="KW-1185">Reference proteome</keyword>
<dbReference type="InterPro" id="IPR036291">
    <property type="entry name" value="NAD(P)-bd_dom_sf"/>
</dbReference>
<dbReference type="PRINTS" id="PR00081">
    <property type="entry name" value="GDHRDH"/>
</dbReference>
<name>A0A7I7SS84_9MYCO</name>
<organism evidence="3 4">
    <name type="scientific">Mycolicibacterium sarraceniae</name>
    <dbReference type="NCBI Taxonomy" id="1534348"/>
    <lineage>
        <taxon>Bacteria</taxon>
        <taxon>Bacillati</taxon>
        <taxon>Actinomycetota</taxon>
        <taxon>Actinomycetes</taxon>
        <taxon>Mycobacteriales</taxon>
        <taxon>Mycobacteriaceae</taxon>
        <taxon>Mycolicibacterium</taxon>
    </lineage>
</organism>
<evidence type="ECO:0000256" key="1">
    <source>
        <dbReference type="ARBA" id="ARBA00006484"/>
    </source>
</evidence>
<dbReference type="EMBL" id="AP022595">
    <property type="protein sequence ID" value="BBY58676.1"/>
    <property type="molecule type" value="Genomic_DNA"/>
</dbReference>
<proteinExistence type="inferred from homology"/>
<dbReference type="PANTHER" id="PTHR43669:SF8">
    <property type="entry name" value="SHORT-CHAIN TYPE DEHYDROGENASE_REDUCTASE-RELATED"/>
    <property type="match status" value="1"/>
</dbReference>
<accession>A0A7I7SS84</accession>
<dbReference type="KEGG" id="msar:MSAR_18120"/>
<dbReference type="AlphaFoldDB" id="A0A7I7SS84"/>
<dbReference type="Proteomes" id="UP000466445">
    <property type="component" value="Chromosome"/>
</dbReference>
<dbReference type="Gene3D" id="3.40.50.720">
    <property type="entry name" value="NAD(P)-binding Rossmann-like Domain"/>
    <property type="match status" value="1"/>
</dbReference>
<reference evidence="3 4" key="1">
    <citation type="journal article" date="2019" name="Emerg. Microbes Infect.">
        <title>Comprehensive subspecies identification of 175 nontuberculous mycobacteria species based on 7547 genomic profiles.</title>
        <authorList>
            <person name="Matsumoto Y."/>
            <person name="Kinjo T."/>
            <person name="Motooka D."/>
            <person name="Nabeya D."/>
            <person name="Jung N."/>
            <person name="Uechi K."/>
            <person name="Horii T."/>
            <person name="Iida T."/>
            <person name="Fujita J."/>
            <person name="Nakamura S."/>
        </authorList>
    </citation>
    <scope>NUCLEOTIDE SEQUENCE [LARGE SCALE GENOMIC DNA]</scope>
    <source>
        <strain evidence="3 4">JCM 30395</strain>
    </source>
</reference>
<evidence type="ECO:0000313" key="4">
    <source>
        <dbReference type="Proteomes" id="UP000466445"/>
    </source>
</evidence>
<gene>
    <name evidence="3" type="ORF">MSAR_18120</name>
</gene>
<comment type="similarity">
    <text evidence="1">Belongs to the short-chain dehydrogenases/reductases (SDR) family.</text>
</comment>
<protein>
    <recommendedName>
        <fullName evidence="5">Short-chain dehydrogenase</fullName>
    </recommendedName>
</protein>
<dbReference type="PANTHER" id="PTHR43669">
    <property type="entry name" value="5-KETO-D-GLUCONATE 5-REDUCTASE"/>
    <property type="match status" value="1"/>
</dbReference>
<dbReference type="GO" id="GO:0016491">
    <property type="term" value="F:oxidoreductase activity"/>
    <property type="evidence" value="ECO:0007669"/>
    <property type="project" value="UniProtKB-KW"/>
</dbReference>
<keyword evidence="2" id="KW-0560">Oxidoreductase</keyword>
<evidence type="ECO:0000256" key="2">
    <source>
        <dbReference type="ARBA" id="ARBA00023002"/>
    </source>
</evidence>
<dbReference type="InterPro" id="IPR002347">
    <property type="entry name" value="SDR_fam"/>
</dbReference>
<evidence type="ECO:0000313" key="3">
    <source>
        <dbReference type="EMBL" id="BBY58676.1"/>
    </source>
</evidence>